<proteinExistence type="predicted"/>
<dbReference type="EMBL" id="RKHQ01000001">
    <property type="protein sequence ID" value="ROR97811.1"/>
    <property type="molecule type" value="Genomic_DNA"/>
</dbReference>
<protein>
    <submittedName>
        <fullName evidence="1">Uncharacterized protein</fullName>
    </submittedName>
</protein>
<dbReference type="Proteomes" id="UP000275356">
    <property type="component" value="Unassembled WGS sequence"/>
</dbReference>
<dbReference type="AlphaFoldDB" id="A0A3N2DDE8"/>
<sequence length="77" mass="8699">MSAVYRECAEDAYARGYSEGHAAALRETREALAVQRMRRQREARAEMARTIADAKAILARIGTDPDAAQHRHEVSQW</sequence>
<comment type="caution">
    <text evidence="1">The sequence shown here is derived from an EMBL/GenBank/DDBJ whole genome shotgun (WGS) entry which is preliminary data.</text>
</comment>
<reference evidence="1 2" key="1">
    <citation type="submission" date="2018-11" db="EMBL/GenBank/DDBJ databases">
        <title>Sequencing the genomes of 1000 actinobacteria strains.</title>
        <authorList>
            <person name="Klenk H.-P."/>
        </authorList>
    </citation>
    <scope>NUCLEOTIDE SEQUENCE [LARGE SCALE GENOMIC DNA]</scope>
    <source>
        <strain evidence="1 2">DSM 13521</strain>
    </source>
</reference>
<gene>
    <name evidence="1" type="ORF">EDD28_2420</name>
</gene>
<organism evidence="1 2">
    <name type="scientific">Salana multivorans</name>
    <dbReference type="NCBI Taxonomy" id="120377"/>
    <lineage>
        <taxon>Bacteria</taxon>
        <taxon>Bacillati</taxon>
        <taxon>Actinomycetota</taxon>
        <taxon>Actinomycetes</taxon>
        <taxon>Micrococcales</taxon>
        <taxon>Beutenbergiaceae</taxon>
        <taxon>Salana</taxon>
    </lineage>
</organism>
<accession>A0A3N2DDE8</accession>
<dbReference type="RefSeq" id="WP_123739799.1">
    <property type="nucleotide sequence ID" value="NZ_RKHQ01000001.1"/>
</dbReference>
<name>A0A3N2DDE8_9MICO</name>
<evidence type="ECO:0000313" key="1">
    <source>
        <dbReference type="EMBL" id="ROR97811.1"/>
    </source>
</evidence>
<keyword evidence="2" id="KW-1185">Reference proteome</keyword>
<evidence type="ECO:0000313" key="2">
    <source>
        <dbReference type="Proteomes" id="UP000275356"/>
    </source>
</evidence>